<feature type="chain" id="PRO_5012264705" description="Lipoprotein" evidence="1">
    <location>
        <begin position="25"/>
        <end position="449"/>
    </location>
</feature>
<dbReference type="PROSITE" id="PS51257">
    <property type="entry name" value="PROKAR_LIPOPROTEIN"/>
    <property type="match status" value="1"/>
</dbReference>
<dbReference type="AlphaFoldDB" id="A0A250J9A4"/>
<gene>
    <name evidence="2" type="ORF">CYFUS_005586</name>
</gene>
<protein>
    <recommendedName>
        <fullName evidence="4">Lipoprotein</fullName>
    </recommendedName>
</protein>
<evidence type="ECO:0000256" key="1">
    <source>
        <dbReference type="SAM" id="SignalP"/>
    </source>
</evidence>
<feature type="signal peptide" evidence="1">
    <location>
        <begin position="1"/>
        <end position="24"/>
    </location>
</feature>
<reference evidence="2 3" key="1">
    <citation type="submission" date="2017-06" db="EMBL/GenBank/DDBJ databases">
        <title>Sequencing and comparative analysis of myxobacterial genomes.</title>
        <authorList>
            <person name="Rupp O."/>
            <person name="Goesmann A."/>
            <person name="Sogaard-Andersen L."/>
        </authorList>
    </citation>
    <scope>NUCLEOTIDE SEQUENCE [LARGE SCALE GENOMIC DNA]</scope>
    <source>
        <strain evidence="2 3">DSM 52655</strain>
    </source>
</reference>
<evidence type="ECO:0008006" key="4">
    <source>
        <dbReference type="Google" id="ProtNLM"/>
    </source>
</evidence>
<dbReference type="Proteomes" id="UP000217257">
    <property type="component" value="Chromosome"/>
</dbReference>
<evidence type="ECO:0000313" key="2">
    <source>
        <dbReference type="EMBL" id="ATB40138.1"/>
    </source>
</evidence>
<organism evidence="2 3">
    <name type="scientific">Cystobacter fuscus</name>
    <dbReference type="NCBI Taxonomy" id="43"/>
    <lineage>
        <taxon>Bacteria</taxon>
        <taxon>Pseudomonadati</taxon>
        <taxon>Myxococcota</taxon>
        <taxon>Myxococcia</taxon>
        <taxon>Myxococcales</taxon>
        <taxon>Cystobacterineae</taxon>
        <taxon>Archangiaceae</taxon>
        <taxon>Cystobacter</taxon>
    </lineage>
</organism>
<accession>A0A250J9A4</accession>
<evidence type="ECO:0000313" key="3">
    <source>
        <dbReference type="Proteomes" id="UP000217257"/>
    </source>
</evidence>
<proteinExistence type="predicted"/>
<dbReference type="KEGG" id="cfus:CYFUS_005586"/>
<keyword evidence="1" id="KW-0732">Signal</keyword>
<sequence length="449" mass="48996">MNMKRCCTALLMLLLVGCETTSRAVRLDTDQTDPLVFTPHSVAEPVELDDKEFKEAAEKLVRDMPPPTRPQEAARRLFEVEARSGSYTYEARHRRITPHEPDEHLEGESTAKDELTCTYLRWCERTGRPGDCLRLLTESPTLNGDGRFALALAFAKGAVLDEMLEAFKDMADPHAMVAAVLWTWTTYMVLIAIPDVTVSKGLAAVMTATIISYVGVDTFWGLVVGFKWLMEEADRATTFNELRAAGERYGKRMGRNAARAFAMLAMAAMGNTAPGLAAKVPKLPGAMQAAVQAETQMGIRLSAVGQVETVAVSAEAVSVALAPGAVAMTARAMSGAAAKAPTSGFRAWGSFSGFKKAMGPAGPGKEWHHIVEQTPGNVKRFGAKAFHNTENIIPLDKNLHTRISSFYSAVRRDITGSPLTVRKWLSTQSYEAQREFGLLAIENIKKGLW</sequence>
<dbReference type="EMBL" id="CP022098">
    <property type="protein sequence ID" value="ATB40138.1"/>
    <property type="molecule type" value="Genomic_DNA"/>
</dbReference>
<name>A0A250J9A4_9BACT</name>